<dbReference type="SUPFAM" id="SSF51556">
    <property type="entry name" value="Metallo-dependent hydrolases"/>
    <property type="match status" value="1"/>
</dbReference>
<dbReference type="InterPro" id="IPR006311">
    <property type="entry name" value="TAT_signal"/>
</dbReference>
<dbReference type="RefSeq" id="WP_090627414.1">
    <property type="nucleotide sequence ID" value="NZ_FOQO01000006.1"/>
</dbReference>
<protein>
    <submittedName>
        <fullName evidence="1">Membrane dipeptidase</fullName>
    </submittedName>
</protein>
<evidence type="ECO:0000313" key="2">
    <source>
        <dbReference type="Proteomes" id="UP000198670"/>
    </source>
</evidence>
<reference evidence="1 2" key="1">
    <citation type="submission" date="2016-10" db="EMBL/GenBank/DDBJ databases">
        <authorList>
            <person name="de Groot N.N."/>
        </authorList>
    </citation>
    <scope>NUCLEOTIDE SEQUENCE [LARGE SCALE GENOMIC DNA]</scope>
    <source>
        <strain evidence="1 2">RK1</strain>
    </source>
</reference>
<keyword evidence="2" id="KW-1185">Reference proteome</keyword>
<dbReference type="GO" id="GO:0070573">
    <property type="term" value="F:metallodipeptidase activity"/>
    <property type="evidence" value="ECO:0007669"/>
    <property type="project" value="InterPro"/>
</dbReference>
<dbReference type="Gene3D" id="3.20.20.140">
    <property type="entry name" value="Metal-dependent hydrolases"/>
    <property type="match status" value="1"/>
</dbReference>
<dbReference type="PROSITE" id="PS51365">
    <property type="entry name" value="RENAL_DIPEPTIDASE_2"/>
    <property type="match status" value="1"/>
</dbReference>
<evidence type="ECO:0000313" key="1">
    <source>
        <dbReference type="EMBL" id="SFI85010.1"/>
    </source>
</evidence>
<dbReference type="Pfam" id="PF01244">
    <property type="entry name" value="Peptidase_M19"/>
    <property type="match status" value="1"/>
</dbReference>
<name>A0A1I3LKD9_9SPHI</name>
<dbReference type="AlphaFoldDB" id="A0A1I3LKD9"/>
<dbReference type="Proteomes" id="UP000198670">
    <property type="component" value="Unassembled WGS sequence"/>
</dbReference>
<dbReference type="PANTHER" id="PTHR10443:SF12">
    <property type="entry name" value="DIPEPTIDASE"/>
    <property type="match status" value="1"/>
</dbReference>
<sequence length="455" mass="50283">MKNNRRDFIRITGGLAGLGLAALGIPKGYTSEAALISGFGDQLGNLLSSPQQAFQMNASMKADYDLALSILKPTKKQLEHGLELHRDALVFDTYGFMPRAAVDGGALTVAIDSQASPLEIQDMQENMSMTRFVKNERERLELENAWKVAGVTCVFQNSGEEGNEVKKLLKRLAHFTYTTDMLKDFVAKAVTPDDIIRAKKENRHALYFTGNGVPLPQDWASVEEELRYVLVFFQLGIRMMHLTYNRRNVIGDGCAEKGNAGLSDFGRAVVKEMNRVGVIVDVAHSGWRTSLEAAQLSERPMVASHSSATAVYEHIRSKPDPVIKAIADTGGYIGICGIPRFLGGSGDIAAMMKHIDYVVKKFGSDHVGIGTDVAYTSSFAKEEKGQVPAYRRPRTRWEALWPEDPFKETTEMRQSLAWTNWPLFTVGMVQMGYADEEIRKILGGNALRVARAALA</sequence>
<dbReference type="OrthoDB" id="9804920at2"/>
<dbReference type="PROSITE" id="PS51318">
    <property type="entry name" value="TAT"/>
    <property type="match status" value="1"/>
</dbReference>
<gene>
    <name evidence="1" type="ORF">SAMN05444682_10656</name>
</gene>
<dbReference type="PANTHER" id="PTHR10443">
    <property type="entry name" value="MICROSOMAL DIPEPTIDASE"/>
    <property type="match status" value="1"/>
</dbReference>
<dbReference type="GO" id="GO:0006508">
    <property type="term" value="P:proteolysis"/>
    <property type="evidence" value="ECO:0007669"/>
    <property type="project" value="InterPro"/>
</dbReference>
<dbReference type="STRING" id="1477437.SAMN05444682_10656"/>
<organism evidence="1 2">
    <name type="scientific">Parapedobacter indicus</name>
    <dbReference type="NCBI Taxonomy" id="1477437"/>
    <lineage>
        <taxon>Bacteria</taxon>
        <taxon>Pseudomonadati</taxon>
        <taxon>Bacteroidota</taxon>
        <taxon>Sphingobacteriia</taxon>
        <taxon>Sphingobacteriales</taxon>
        <taxon>Sphingobacteriaceae</taxon>
        <taxon>Parapedobacter</taxon>
    </lineage>
</organism>
<proteinExistence type="predicted"/>
<dbReference type="InterPro" id="IPR032466">
    <property type="entry name" value="Metal_Hydrolase"/>
</dbReference>
<accession>A0A1I3LKD9</accession>
<dbReference type="InterPro" id="IPR008257">
    <property type="entry name" value="Pept_M19"/>
</dbReference>
<dbReference type="EMBL" id="FOQO01000006">
    <property type="protein sequence ID" value="SFI85010.1"/>
    <property type="molecule type" value="Genomic_DNA"/>
</dbReference>